<proteinExistence type="predicted"/>
<feature type="compositionally biased region" description="Polar residues" evidence="1">
    <location>
        <begin position="24"/>
        <end position="33"/>
    </location>
</feature>
<gene>
    <name evidence="2" type="ORF">PLEPLA_LOCUS8527</name>
</gene>
<evidence type="ECO:0000313" key="2">
    <source>
        <dbReference type="EMBL" id="CAB1420652.1"/>
    </source>
</evidence>
<reference evidence="2" key="1">
    <citation type="submission" date="2020-03" db="EMBL/GenBank/DDBJ databases">
        <authorList>
            <person name="Weist P."/>
        </authorList>
    </citation>
    <scope>NUCLEOTIDE SEQUENCE</scope>
</reference>
<dbReference type="AlphaFoldDB" id="A0A9N7TXJ3"/>
<protein>
    <submittedName>
        <fullName evidence="2">Uncharacterized protein</fullName>
    </submittedName>
</protein>
<feature type="compositionally biased region" description="Basic and acidic residues" evidence="1">
    <location>
        <begin position="34"/>
        <end position="45"/>
    </location>
</feature>
<evidence type="ECO:0000313" key="3">
    <source>
        <dbReference type="Proteomes" id="UP001153269"/>
    </source>
</evidence>
<evidence type="ECO:0000256" key="1">
    <source>
        <dbReference type="SAM" id="MobiDB-lite"/>
    </source>
</evidence>
<name>A0A9N7TXJ3_PLEPL</name>
<dbReference type="EMBL" id="CADEAL010000471">
    <property type="protein sequence ID" value="CAB1420652.1"/>
    <property type="molecule type" value="Genomic_DNA"/>
</dbReference>
<keyword evidence="3" id="KW-1185">Reference proteome</keyword>
<accession>A0A9N7TXJ3</accession>
<comment type="caution">
    <text evidence="2">The sequence shown here is derived from an EMBL/GenBank/DDBJ whole genome shotgun (WGS) entry which is preliminary data.</text>
</comment>
<feature type="region of interest" description="Disordered" evidence="1">
    <location>
        <begin position="22"/>
        <end position="54"/>
    </location>
</feature>
<organism evidence="2 3">
    <name type="scientific">Pleuronectes platessa</name>
    <name type="common">European plaice</name>
    <dbReference type="NCBI Taxonomy" id="8262"/>
    <lineage>
        <taxon>Eukaryota</taxon>
        <taxon>Metazoa</taxon>
        <taxon>Chordata</taxon>
        <taxon>Craniata</taxon>
        <taxon>Vertebrata</taxon>
        <taxon>Euteleostomi</taxon>
        <taxon>Actinopterygii</taxon>
        <taxon>Neopterygii</taxon>
        <taxon>Teleostei</taxon>
        <taxon>Neoteleostei</taxon>
        <taxon>Acanthomorphata</taxon>
        <taxon>Carangaria</taxon>
        <taxon>Pleuronectiformes</taxon>
        <taxon>Pleuronectoidei</taxon>
        <taxon>Pleuronectidae</taxon>
        <taxon>Pleuronectes</taxon>
    </lineage>
</organism>
<sequence length="119" mass="13085">MDIDRTWMLEHSSAEDCMMLQGHNFHSNSSSTSLDKKASRGERMKISQQGKDLDAMDGGLGNICHEVLMETAPDSDRQSGDGSRCLQTVGCRINLQESDNLLYLYGTTDNGSPSSQILL</sequence>
<dbReference type="Proteomes" id="UP001153269">
    <property type="component" value="Unassembled WGS sequence"/>
</dbReference>